<keyword evidence="2" id="KW-1185">Reference proteome</keyword>
<evidence type="ECO:0008006" key="3">
    <source>
        <dbReference type="Google" id="ProtNLM"/>
    </source>
</evidence>
<evidence type="ECO:0000313" key="1">
    <source>
        <dbReference type="EMBL" id="GBN87734.1"/>
    </source>
</evidence>
<proteinExistence type="predicted"/>
<comment type="caution">
    <text evidence="1">The sequence shown here is derived from an EMBL/GenBank/DDBJ whole genome shotgun (WGS) entry which is preliminary data.</text>
</comment>
<dbReference type="AlphaFoldDB" id="A0A4Y2SHL6"/>
<protein>
    <recommendedName>
        <fullName evidence="3">Protein kinase domain-containing protein</fullName>
    </recommendedName>
</protein>
<dbReference type="SUPFAM" id="SSF56112">
    <property type="entry name" value="Protein kinase-like (PK-like)"/>
    <property type="match status" value="1"/>
</dbReference>
<dbReference type="InterPro" id="IPR011009">
    <property type="entry name" value="Kinase-like_dom_sf"/>
</dbReference>
<dbReference type="Gene3D" id="1.10.510.10">
    <property type="entry name" value="Transferase(Phosphotransferase) domain 1"/>
    <property type="match status" value="1"/>
</dbReference>
<dbReference type="EMBL" id="BGPR01021937">
    <property type="protein sequence ID" value="GBN87734.1"/>
    <property type="molecule type" value="Genomic_DNA"/>
</dbReference>
<dbReference type="OrthoDB" id="1732493at2759"/>
<dbReference type="Proteomes" id="UP000499080">
    <property type="component" value="Unassembled WGS sequence"/>
</dbReference>
<accession>A0A4Y2SHL6</accession>
<organism evidence="1 2">
    <name type="scientific">Araneus ventricosus</name>
    <name type="common">Orbweaver spider</name>
    <name type="synonym">Epeira ventricosa</name>
    <dbReference type="NCBI Taxonomy" id="182803"/>
    <lineage>
        <taxon>Eukaryota</taxon>
        <taxon>Metazoa</taxon>
        <taxon>Ecdysozoa</taxon>
        <taxon>Arthropoda</taxon>
        <taxon>Chelicerata</taxon>
        <taxon>Arachnida</taxon>
        <taxon>Araneae</taxon>
        <taxon>Araneomorphae</taxon>
        <taxon>Entelegynae</taxon>
        <taxon>Araneoidea</taxon>
        <taxon>Araneidae</taxon>
        <taxon>Araneus</taxon>
    </lineage>
</organism>
<gene>
    <name evidence="1" type="ORF">AVEN_80105_1</name>
</gene>
<name>A0A4Y2SHL6_ARAVE</name>
<reference evidence="1 2" key="1">
    <citation type="journal article" date="2019" name="Sci. Rep.">
        <title>Orb-weaving spider Araneus ventricosus genome elucidates the spidroin gene catalogue.</title>
        <authorList>
            <person name="Kono N."/>
            <person name="Nakamura H."/>
            <person name="Ohtoshi R."/>
            <person name="Moran D.A.P."/>
            <person name="Shinohara A."/>
            <person name="Yoshida Y."/>
            <person name="Fujiwara M."/>
            <person name="Mori M."/>
            <person name="Tomita M."/>
            <person name="Arakawa K."/>
        </authorList>
    </citation>
    <scope>NUCLEOTIDE SEQUENCE [LARGE SCALE GENOMIC DNA]</scope>
</reference>
<sequence length="105" mass="12312">MHRSVKPTENLQHWVRFNMLEVKFAHELNEAIISLAAWDLLQKGFRYNPKKRFTAEECLAHPYFSEEPLAWGSGVIETICKLTDVRRAKRLIEKQIKCLNAITLM</sequence>
<evidence type="ECO:0000313" key="2">
    <source>
        <dbReference type="Proteomes" id="UP000499080"/>
    </source>
</evidence>